<keyword evidence="2" id="KW-0813">Transport</keyword>
<evidence type="ECO:0000256" key="3">
    <source>
        <dbReference type="ARBA" id="ARBA00022673"/>
    </source>
</evidence>
<organism evidence="10 11">
    <name type="scientific">Muraenolepis orangiensis</name>
    <name type="common">Patagonian moray cod</name>
    <dbReference type="NCBI Taxonomy" id="630683"/>
    <lineage>
        <taxon>Eukaryota</taxon>
        <taxon>Metazoa</taxon>
        <taxon>Chordata</taxon>
        <taxon>Craniata</taxon>
        <taxon>Vertebrata</taxon>
        <taxon>Euteleostomi</taxon>
        <taxon>Actinopterygii</taxon>
        <taxon>Neopterygii</taxon>
        <taxon>Teleostei</taxon>
        <taxon>Neoteleostei</taxon>
        <taxon>Acanthomorphata</taxon>
        <taxon>Zeiogadaria</taxon>
        <taxon>Gadariae</taxon>
        <taxon>Gadiformes</taxon>
        <taxon>Muraenolepidoidei</taxon>
        <taxon>Muraenolepididae</taxon>
        <taxon>Muraenolepis</taxon>
    </lineage>
</organism>
<evidence type="ECO:0000259" key="8">
    <source>
        <dbReference type="PROSITE" id="PS50188"/>
    </source>
</evidence>
<dbReference type="InterPro" id="IPR048581">
    <property type="entry name" value="RYDR_Jsol"/>
</dbReference>
<feature type="domain" description="MIR" evidence="9">
    <location>
        <begin position="170"/>
        <end position="225"/>
    </location>
</feature>
<dbReference type="FunFam" id="2.60.120.920:FF:000003">
    <property type="entry name" value="ryanodine receptor isoform X2"/>
    <property type="match status" value="1"/>
</dbReference>
<dbReference type="CDD" id="cd12878">
    <property type="entry name" value="SPRY2_RyR"/>
    <property type="match status" value="1"/>
</dbReference>
<name>A0A9Q0IQR0_9TELE</name>
<feature type="non-terminal residue" evidence="10">
    <location>
        <position position="1"/>
    </location>
</feature>
<dbReference type="Pfam" id="PF02026">
    <property type="entry name" value="RyR"/>
    <property type="match status" value="2"/>
</dbReference>
<dbReference type="CDD" id="cd12877">
    <property type="entry name" value="SPRY1_RyR"/>
    <property type="match status" value="1"/>
</dbReference>
<dbReference type="InterPro" id="IPR035764">
    <property type="entry name" value="SPRY2_RyR"/>
</dbReference>
<dbReference type="Gene3D" id="1.25.10.30">
    <property type="entry name" value="IP3 receptor type 1 binding core, RIH domain"/>
    <property type="match status" value="1"/>
</dbReference>
<keyword evidence="11" id="KW-1185">Reference proteome</keyword>
<dbReference type="Gene3D" id="1.10.490.160">
    <property type="match status" value="1"/>
</dbReference>
<dbReference type="SMART" id="SM00449">
    <property type="entry name" value="SPRY"/>
    <property type="match status" value="3"/>
</dbReference>
<keyword evidence="5" id="KW-0106">Calcium</keyword>
<dbReference type="SUPFAM" id="SSF100909">
    <property type="entry name" value="IP3 receptor type 1 binding core, domain 2"/>
    <property type="match status" value="1"/>
</dbReference>
<dbReference type="Pfam" id="PF01365">
    <property type="entry name" value="RYDR_ITPR"/>
    <property type="match status" value="2"/>
</dbReference>
<keyword evidence="2" id="KW-0406">Ion transport</keyword>
<dbReference type="GO" id="GO:0042383">
    <property type="term" value="C:sarcolemma"/>
    <property type="evidence" value="ECO:0007669"/>
    <property type="project" value="TreeGrafter"/>
</dbReference>
<dbReference type="GO" id="GO:0030018">
    <property type="term" value="C:Z disc"/>
    <property type="evidence" value="ECO:0007669"/>
    <property type="project" value="TreeGrafter"/>
</dbReference>
<evidence type="ECO:0000256" key="4">
    <source>
        <dbReference type="ARBA" id="ARBA00022737"/>
    </source>
</evidence>
<keyword evidence="4" id="KW-0677">Repeat</keyword>
<dbReference type="InterPro" id="IPR016093">
    <property type="entry name" value="MIR_motif"/>
</dbReference>
<dbReference type="GO" id="GO:0034704">
    <property type="term" value="C:calcium channel complex"/>
    <property type="evidence" value="ECO:0007669"/>
    <property type="project" value="TreeGrafter"/>
</dbReference>
<comment type="subcellular location">
    <subcellularLocation>
        <location evidence="1">Sarcoplasmic reticulum membrane</location>
        <topology evidence="1">Multi-pass membrane protein</topology>
    </subcellularLocation>
</comment>
<sequence length="2509" mass="281496">MAEGAEAEDEIQFLRTDDEVVLQCSATVHKEQQKLCLAAEGFGNRLCFLESTSNSKSLSVRALQEMLANTEEKAEGHLSYGYENLHVDAAFQQTLWSVVPICSGSEVAQGYLIGGDVLRLLHGHMDECLTVPSGEHGEEQRRMVNYEGGEVSIHARSLWRLEMLRVAWSGSHTRWGQPFRLRHVTTGKYLSLMEDRSLLLMEKDKADVKSTAFCFKSSKEKLDSGMKKEMDGMGVADIKYGDSVCYVQHMDTSLWLTYQAMDTKCARMGGVQRKAIMHHEGHMDDGLTLSRSQHEESRTARVIRSTVFLFNCFIRGLDVLSKKGNTSALVLPIESVSLSLQDLIGYFQPPDEHLEHEEKQNRLRALKNRQNLFQEEGMISLVLECIDRLHVYSSAAHFAEIAGKEAGEAWKFILNSLYELLGILEVLHCVLVESPEALNLIKEGHIKSIISLLDKHGRNHKVLDVLCSLCVCHGVAVRSNQNLICDNLLPGRDLLLQTRLVNHVSSMRPNIFLGVCEGSAQYRKWYYELIVDQVQPFVTAEATHVRVGWASTDGYAPYPGGGEGWGCNGAGDDLYSYSFDGLHLWSGCIARTVSSPNQHLLMVDDVVSCCLDLNSPSISFRINGQPVQGMFENFNCDGLFFPVVSFSAGIKVRFLLGGRHGEFKFLPPPGYAPCYEAVLPREKLRVEYSQEYKQDLAGTRDLLGPTLTLSQAAFTPTPVDTSQIVLPPHLERIREKLAENIHELWVMNKIQLGWTYGVVRDDNKRQHPCLVEFSKLPEQERSYNLQMSLETLKTLLALGCHVGLVDEHAIEKVNSLKLSATYELTSSYKPAPLDLSHVKLASTQEAMVDKLAENAHNVWARDRIGQGWTYGIQQDVKNRRNPRLVPYALLDERTKKSNKDSLREAVRTLLGYGYNLEAPDQDHARANLGNISAERFRVFRAEKTYSVIAGKWYFEFEVQTAGEIRVGWARPGCLPDQELGSDEQAFVFDGFKAQRWHQGNEHFGRSWQAGDVVGCLVDLGERTMMFTLNGEVLLDDSGSELAFKDFEVCEGFVPVCSLGICQVGRMNFGKDVSTLKYFTICGLQEGFEPFAVNMNRDITMWLGKRLAQFIPVPHNHEHIEVTRIDGTVESYPCLKVTQRSFGSQNSSNDIAFYRLSMPIECGETFSSSLTPAYVFSPKKECEDFETVSDFEVLVKSSHGHMVVEKDEFNNHKDHNQEKPSKFKQRLMLKRNKPDNCSSSARLSEEVTVEDRDDCEFPMQTSTYYYSVRIFPGQEPGSVWVGWVTSDFHQYDPSFELHKVRTVTVTLGDEKGKVHESIKRSNCYMVWAGECTSPGQGRNNNNGLEIGCLVDTANGLLTFMANGKELSTYYQVEPSTKLFPAVFAQATSPNNVMPVSAGLFKSERRNPAPQCPPRLHVQFLTSVLWSRLPNHFPKVSVSRVNDRHGWLVQCNEPLQFMALHIPEENRSMDIQELSEHAELLRFHYHTLRLYSAVCALGNNRVAHALCSHVDEAQLLQAIENKYMPGLLRTGYYDLLMDIHLSSYATARLMMNNEYIVPMTEETKSITLFPDHTKKHALPGIGLSTSLRPRMHFSSPSFVRRTGPRGGTNASSSASDCFQHSPEFPLETLKTKTIGMLTEAVREGSMHVRDPVGGTSEFLFVPLIKLFYTLLIMGVFHNGDLKNVLQLIEPNVFSEGAGTQDERPSQAEAPEEGDGMKLPEPVKLQMCRLLQYLCDCQVRHRIEAVVAFSDDFVACLQDNQKFRYNEVMQALNMSAALTAKKTKEFRSPPQEQINMLLNFKDEKQECPCPETIREQLMVFHEDLMIHCGIEIDEDRANDCDSDFTIRGRLMSLVEKVSNLNRKIDNRPKKKKDKKPSTLQQLISDTMVRWAQESVIEDPELVRALPKTYTINAVSVEDTIQLLAALGQIRSLLSVRMGKEEEKLMIRGLGDIMNNKVFYQHPNLMRALGMHETVMEVMVNVLSGGESKEITFPKMVANCCRFLCYFCRISRQNQKAMFDHLSYLLENSSVGLASPSMRGSTPLDVAAASVMDNNELALALREPDLEKVVQYLAGCGLQSCAMLVSKGYPDIGWNPVEGERYLDFLRFAVFCNGESVEENANVVVRLLIRRPECFGPALRGEGGNGLLAAMKEAIRISADASRDGISSPASDSTKSLGEDEEDDTIHMGNAVMTFYAALIDLLGRCAPEMHLIHAGKGEAIRIRAILRSLIPIEDLEGVISIPFSMPTLGTDGSVVEPDMSAGFCPDHKAAMVLFLDRVYGIEDQNFLLHLLEVGFLPDLRAAASLDTAVLSATDMALALNRYLCAAVLPLLTKCAPLFAGTEPFASLIDSLLHTVYRLSKGCCLTKAQRDAIEDCLLAVCGKLRPSMMQHLLRRLVFDVPLLNEHTKMPLKLLTNHYERCWKYYCLAAGWGGFGVASDEELHLSRKLFWGIFDALSRKRYDQELFKLALPCLSAVAGALPPDYMESNYVAMIEKQSSMDSEGNFNPQPADTS</sequence>
<feature type="compositionally biased region" description="Polar residues" evidence="7">
    <location>
        <begin position="1606"/>
        <end position="1615"/>
    </location>
</feature>
<dbReference type="GO" id="GO:0006941">
    <property type="term" value="P:striated muscle contraction"/>
    <property type="evidence" value="ECO:0007669"/>
    <property type="project" value="TreeGrafter"/>
</dbReference>
<dbReference type="FunFam" id="2.60.120.920:FF:000002">
    <property type="entry name" value="ryanodine receptor isoform X2"/>
    <property type="match status" value="1"/>
</dbReference>
<dbReference type="Pfam" id="PF02815">
    <property type="entry name" value="MIR"/>
    <property type="match status" value="1"/>
</dbReference>
<keyword evidence="2" id="KW-0109">Calcium transport</keyword>
<evidence type="ECO:0000313" key="11">
    <source>
        <dbReference type="Proteomes" id="UP001148018"/>
    </source>
</evidence>
<evidence type="ECO:0000259" key="9">
    <source>
        <dbReference type="PROSITE" id="PS50919"/>
    </source>
</evidence>
<dbReference type="EMBL" id="JANIIK010000040">
    <property type="protein sequence ID" value="KAJ3607419.1"/>
    <property type="molecule type" value="Genomic_DNA"/>
</dbReference>
<protein>
    <recommendedName>
        <fullName evidence="12">Ryanodine receptor 2</fullName>
    </recommendedName>
</protein>
<dbReference type="Pfam" id="PF00622">
    <property type="entry name" value="SPRY"/>
    <property type="match status" value="3"/>
</dbReference>
<feature type="domain" description="B30.2/SPRY" evidence="8">
    <location>
        <begin position="877"/>
        <end position="1073"/>
    </location>
</feature>
<dbReference type="InterPro" id="IPR003877">
    <property type="entry name" value="SPRY_dom"/>
</dbReference>
<dbReference type="InterPro" id="IPR013333">
    <property type="entry name" value="Ryan_recept"/>
</dbReference>
<dbReference type="SUPFAM" id="SSF49899">
    <property type="entry name" value="Concanavalin A-like lectins/glucanases"/>
    <property type="match status" value="3"/>
</dbReference>
<feature type="domain" description="B30.2/SPRY" evidence="8">
    <location>
        <begin position="1195"/>
        <end position="1401"/>
    </location>
</feature>
<dbReference type="PANTHER" id="PTHR46399:SF7">
    <property type="entry name" value="RYANODINE RECEPTOR 2"/>
    <property type="match status" value="1"/>
</dbReference>
<dbReference type="PRINTS" id="PR00795">
    <property type="entry name" value="RYANODINER"/>
</dbReference>
<gene>
    <name evidence="10" type="ORF">NHX12_024470</name>
</gene>
<feature type="domain" description="B30.2/SPRY" evidence="8">
    <location>
        <begin position="445"/>
        <end position="661"/>
    </location>
</feature>
<dbReference type="CDD" id="cd12879">
    <property type="entry name" value="SPRY3_RyR"/>
    <property type="match status" value="1"/>
</dbReference>
<dbReference type="SUPFAM" id="SSF82109">
    <property type="entry name" value="MIR domain"/>
    <property type="match status" value="1"/>
</dbReference>
<evidence type="ECO:0000256" key="7">
    <source>
        <dbReference type="SAM" id="MobiDB-lite"/>
    </source>
</evidence>
<dbReference type="InterPro" id="IPR015925">
    <property type="entry name" value="Ryanodine_IP3_receptor"/>
</dbReference>
<dbReference type="FunFam" id="1.25.10.30:FF:000002">
    <property type="entry name" value="ryanodine receptor isoform X2"/>
    <property type="match status" value="1"/>
</dbReference>
<keyword evidence="3" id="KW-0107">Calcium channel</keyword>
<dbReference type="Gene3D" id="6.20.350.10">
    <property type="match status" value="1"/>
</dbReference>
<dbReference type="PANTHER" id="PTHR46399">
    <property type="entry name" value="B30.2/SPRY DOMAIN-CONTAINING PROTEIN"/>
    <property type="match status" value="1"/>
</dbReference>
<dbReference type="OrthoDB" id="258495at2759"/>
<feature type="region of interest" description="Disordered" evidence="7">
    <location>
        <begin position="1693"/>
        <end position="1715"/>
    </location>
</feature>
<dbReference type="InterPro" id="IPR036300">
    <property type="entry name" value="MIR_dom_sf"/>
</dbReference>
<dbReference type="SMART" id="SM00472">
    <property type="entry name" value="MIR"/>
    <property type="match status" value="2"/>
</dbReference>
<dbReference type="Proteomes" id="UP001148018">
    <property type="component" value="Unassembled WGS sequence"/>
</dbReference>
<dbReference type="FunFam" id="1.10.490.160:FF:000003">
    <property type="entry name" value="Ryanodine receptor, isoform E"/>
    <property type="match status" value="1"/>
</dbReference>
<feature type="domain" description="MIR" evidence="9">
    <location>
        <begin position="109"/>
        <end position="164"/>
    </location>
</feature>
<dbReference type="GO" id="GO:0033017">
    <property type="term" value="C:sarcoplasmic reticulum membrane"/>
    <property type="evidence" value="ECO:0007669"/>
    <property type="project" value="UniProtKB-SubCell"/>
</dbReference>
<evidence type="ECO:0000256" key="5">
    <source>
        <dbReference type="ARBA" id="ARBA00022837"/>
    </source>
</evidence>
<keyword evidence="3" id="KW-0407">Ion channel</keyword>
<dbReference type="Pfam" id="PF21119">
    <property type="entry name" value="RYDR_Jsol"/>
    <property type="match status" value="1"/>
</dbReference>
<dbReference type="InterPro" id="IPR043136">
    <property type="entry name" value="B30.2/SPRY_sf"/>
</dbReference>
<dbReference type="GO" id="GO:0014808">
    <property type="term" value="P:release of sequestered calcium ion into cytosol by sarcoplasmic reticulum"/>
    <property type="evidence" value="ECO:0007669"/>
    <property type="project" value="TreeGrafter"/>
</dbReference>
<reference evidence="10" key="1">
    <citation type="submission" date="2022-07" db="EMBL/GenBank/DDBJ databases">
        <title>Chromosome-level genome of Muraenolepis orangiensis.</title>
        <authorList>
            <person name="Kim J."/>
        </authorList>
    </citation>
    <scope>NUCLEOTIDE SEQUENCE</scope>
    <source>
        <strain evidence="10">KU_S4_2022</strain>
        <tissue evidence="10">Muscle</tissue>
    </source>
</reference>
<dbReference type="InterPro" id="IPR013320">
    <property type="entry name" value="ConA-like_dom_sf"/>
</dbReference>
<evidence type="ECO:0000256" key="6">
    <source>
        <dbReference type="ARBA" id="ARBA00022951"/>
    </source>
</evidence>
<dbReference type="InterPro" id="IPR035762">
    <property type="entry name" value="SPRY3_RyR"/>
</dbReference>
<evidence type="ECO:0000313" key="10">
    <source>
        <dbReference type="EMBL" id="KAJ3607419.1"/>
    </source>
</evidence>
<dbReference type="FunFam" id="2.60.120.920:FF:000012">
    <property type="entry name" value="Ryanodine receptor 2 (Cardiac)"/>
    <property type="match status" value="1"/>
</dbReference>
<dbReference type="GO" id="GO:0005219">
    <property type="term" value="F:ryanodine-sensitive calcium-release channel activity"/>
    <property type="evidence" value="ECO:0007669"/>
    <property type="project" value="InterPro"/>
</dbReference>
<dbReference type="PROSITE" id="PS50919">
    <property type="entry name" value="MIR"/>
    <property type="match status" value="2"/>
</dbReference>
<dbReference type="InterPro" id="IPR001870">
    <property type="entry name" value="B30.2/SPRY"/>
</dbReference>
<feature type="region of interest" description="Disordered" evidence="7">
    <location>
        <begin position="2156"/>
        <end position="2178"/>
    </location>
</feature>
<proteinExistence type="predicted"/>
<evidence type="ECO:0000256" key="2">
    <source>
        <dbReference type="ARBA" id="ARBA00022568"/>
    </source>
</evidence>
<dbReference type="Gene3D" id="2.60.120.920">
    <property type="match status" value="3"/>
</dbReference>
<dbReference type="Gene3D" id="2.80.10.50">
    <property type="match status" value="2"/>
</dbReference>
<evidence type="ECO:0008006" key="12">
    <source>
        <dbReference type="Google" id="ProtNLM"/>
    </source>
</evidence>
<evidence type="ECO:0000256" key="1">
    <source>
        <dbReference type="ARBA" id="ARBA00004326"/>
    </source>
</evidence>
<dbReference type="GO" id="GO:0005790">
    <property type="term" value="C:smooth endoplasmic reticulum"/>
    <property type="evidence" value="ECO:0007669"/>
    <property type="project" value="TreeGrafter"/>
</dbReference>
<dbReference type="InterPro" id="IPR035761">
    <property type="entry name" value="SPRY1_RyR"/>
</dbReference>
<dbReference type="FunFam" id="2.80.10.50:FF:000016">
    <property type="entry name" value="Ryanodine receptor 2 (Cardiac)"/>
    <property type="match status" value="1"/>
</dbReference>
<feature type="region of interest" description="Disordered" evidence="7">
    <location>
        <begin position="1596"/>
        <end position="1615"/>
    </location>
</feature>
<accession>A0A9Q0IQR0</accession>
<keyword evidence="6" id="KW-0703">Sarcoplasmic reticulum</keyword>
<dbReference type="PROSITE" id="PS50188">
    <property type="entry name" value="B302_SPRY"/>
    <property type="match status" value="3"/>
</dbReference>
<dbReference type="InterPro" id="IPR003032">
    <property type="entry name" value="Ryanodine_rcpt"/>
</dbReference>
<comment type="caution">
    <text evidence="10">The sequence shown here is derived from an EMBL/GenBank/DDBJ whole genome shotgun (WGS) entry which is preliminary data.</text>
</comment>
<dbReference type="InterPro" id="IPR000699">
    <property type="entry name" value="RIH_dom"/>
</dbReference>
<dbReference type="InterPro" id="IPR035910">
    <property type="entry name" value="RyR/IP3R_RIH_dom_sf"/>
</dbReference>